<accession>A0A0A9DV12</accession>
<dbReference type="EMBL" id="GBRH01206294">
    <property type="protein sequence ID" value="JAD91601.1"/>
    <property type="molecule type" value="Transcribed_RNA"/>
</dbReference>
<protein>
    <submittedName>
        <fullName evidence="1">Uncharacterized protein</fullName>
    </submittedName>
</protein>
<dbReference type="AlphaFoldDB" id="A0A0A9DV12"/>
<organism evidence="1">
    <name type="scientific">Arundo donax</name>
    <name type="common">Giant reed</name>
    <name type="synonym">Donax arundinaceus</name>
    <dbReference type="NCBI Taxonomy" id="35708"/>
    <lineage>
        <taxon>Eukaryota</taxon>
        <taxon>Viridiplantae</taxon>
        <taxon>Streptophyta</taxon>
        <taxon>Embryophyta</taxon>
        <taxon>Tracheophyta</taxon>
        <taxon>Spermatophyta</taxon>
        <taxon>Magnoliopsida</taxon>
        <taxon>Liliopsida</taxon>
        <taxon>Poales</taxon>
        <taxon>Poaceae</taxon>
        <taxon>PACMAD clade</taxon>
        <taxon>Arundinoideae</taxon>
        <taxon>Arundineae</taxon>
        <taxon>Arundo</taxon>
    </lineage>
</organism>
<proteinExistence type="predicted"/>
<name>A0A0A9DV12_ARUDO</name>
<sequence>MSLRIRMSSLRTKLIATPCNGTETTFFVIKYTPLYVYQALMLS</sequence>
<evidence type="ECO:0000313" key="1">
    <source>
        <dbReference type="EMBL" id="JAD91601.1"/>
    </source>
</evidence>
<reference evidence="1" key="1">
    <citation type="submission" date="2014-09" db="EMBL/GenBank/DDBJ databases">
        <authorList>
            <person name="Magalhaes I.L.F."/>
            <person name="Oliveira U."/>
            <person name="Santos F.R."/>
            <person name="Vidigal T.H.D.A."/>
            <person name="Brescovit A.D."/>
            <person name="Santos A.J."/>
        </authorList>
    </citation>
    <scope>NUCLEOTIDE SEQUENCE</scope>
    <source>
        <tissue evidence="1">Shoot tissue taken approximately 20 cm above the soil surface</tissue>
    </source>
</reference>
<reference evidence="1" key="2">
    <citation type="journal article" date="2015" name="Data Brief">
        <title>Shoot transcriptome of the giant reed, Arundo donax.</title>
        <authorList>
            <person name="Barrero R.A."/>
            <person name="Guerrero F.D."/>
            <person name="Moolhuijzen P."/>
            <person name="Goolsby J.A."/>
            <person name="Tidwell J."/>
            <person name="Bellgard S.E."/>
            <person name="Bellgard M.I."/>
        </authorList>
    </citation>
    <scope>NUCLEOTIDE SEQUENCE</scope>
    <source>
        <tissue evidence="1">Shoot tissue taken approximately 20 cm above the soil surface</tissue>
    </source>
</reference>